<accession>A0A0L7M5Q4</accession>
<dbReference type="AlphaFoldDB" id="A0A0L7M5Q4"/>
<dbReference type="Proteomes" id="UP000054282">
    <property type="component" value="Unassembled WGS sequence"/>
</dbReference>
<organism evidence="1 2">
    <name type="scientific">Plasmodium falciparum (isolate Dd2)</name>
    <dbReference type="NCBI Taxonomy" id="57267"/>
    <lineage>
        <taxon>Eukaryota</taxon>
        <taxon>Sar</taxon>
        <taxon>Alveolata</taxon>
        <taxon>Apicomplexa</taxon>
        <taxon>Aconoidasida</taxon>
        <taxon>Haemosporida</taxon>
        <taxon>Plasmodiidae</taxon>
        <taxon>Plasmodium</taxon>
        <taxon>Plasmodium (Laverania)</taxon>
    </lineage>
</organism>
<dbReference type="KEGG" id="pfd:PFDG_04393"/>
<protein>
    <submittedName>
        <fullName evidence="1">Uncharacterized protein</fullName>
    </submittedName>
</protein>
<reference evidence="2" key="1">
    <citation type="submission" date="2006-09" db="EMBL/GenBank/DDBJ databases">
        <title>Annotation of Plasmodium falciparum Dd2.</title>
        <authorList>
            <consortium name="The Broad Institute Genome Sequencing Platform"/>
            <person name="Volkman S.K."/>
            <person name="Neafsey D.E."/>
            <person name="Dash A.P."/>
            <person name="Chitnis C.E."/>
            <person name="Hartl D.L."/>
            <person name="Young S.K."/>
            <person name="Zeng Q."/>
            <person name="Koehrsen M."/>
            <person name="Alvarado L."/>
            <person name="Berlin A."/>
            <person name="Borenstein D."/>
            <person name="Chapman S.B."/>
            <person name="Chen Z."/>
            <person name="Engels R."/>
            <person name="Freedman E."/>
            <person name="Gellesch M."/>
            <person name="Goldberg J."/>
            <person name="Griggs A."/>
            <person name="Gujja S."/>
            <person name="Heilman E.R."/>
            <person name="Heiman D.I."/>
            <person name="Howarth C."/>
            <person name="Jen D."/>
            <person name="Larson L."/>
            <person name="Mehta T."/>
            <person name="Neiman D."/>
            <person name="Park D."/>
            <person name="Pearson M."/>
            <person name="Roberts A."/>
            <person name="Saif S."/>
            <person name="Shea T."/>
            <person name="Shenoy N."/>
            <person name="Sisk P."/>
            <person name="Stolte C."/>
            <person name="Sykes S."/>
            <person name="Walk T."/>
            <person name="White J."/>
            <person name="Yandava C."/>
            <person name="Haas B."/>
            <person name="Henn M.R."/>
            <person name="Nusbaum C."/>
            <person name="Birren B."/>
        </authorList>
    </citation>
    <scope>NUCLEOTIDE SEQUENCE [LARGE SCALE GENOMIC DNA]</scope>
</reference>
<evidence type="ECO:0000313" key="2">
    <source>
        <dbReference type="Proteomes" id="UP000054282"/>
    </source>
</evidence>
<evidence type="ECO:0000313" key="1">
    <source>
        <dbReference type="EMBL" id="KOB87900.1"/>
    </source>
</evidence>
<proteinExistence type="predicted"/>
<sequence length="236" mass="28767">MGTREYIKSRSNRFFQNWRNFLNNERSDICTFSPRIKFQCILLPEQKHRDKNAKLRKETELKKSLDYIKNYRWERCISYLHYSNCLKDKNIEFELEYNYCNPTLEELKKDMHFYDEEDDNEEESTQNDNPNDKTDDVPLLLPLDVFNLPSTYDMYDSYYKSSTYYSKDEKEDKAKIKFPDNSQNKFDIMCDFKKCENTNISVEESINLNHMYYNFPSFHIMSSTIYLTNMWKDSLW</sequence>
<reference evidence="2" key="2">
    <citation type="submission" date="2006-09" db="EMBL/GenBank/DDBJ databases">
        <title>The genome sequence of Plasmodium falciparum Dd2.</title>
        <authorList>
            <consortium name="The Broad Institute Genome Sequencing Platform"/>
            <person name="Birren B."/>
            <person name="Lander E."/>
            <person name="Galagan J."/>
            <person name="Nusbaum C."/>
            <person name="Devon K."/>
            <person name="Henn M."/>
            <person name="Jaffe D."/>
            <person name="Butler J."/>
            <person name="Alvarez P."/>
            <person name="Gnerre S."/>
            <person name="Grabherr M."/>
            <person name="Kleber M."/>
            <person name="Mauceli E."/>
            <person name="Brockman W."/>
            <person name="MacCallum I.A."/>
            <person name="Rounsley S."/>
            <person name="Young S."/>
            <person name="LaButti K."/>
            <person name="Pushparaj V."/>
            <person name="DeCaprio D."/>
            <person name="Crawford M."/>
            <person name="Koehrsen M."/>
            <person name="Engels R."/>
            <person name="Montgomery P."/>
            <person name="Pearson M."/>
            <person name="Howarth C."/>
            <person name="Larson L."/>
            <person name="Luoma S."/>
            <person name="White J."/>
            <person name="Kodira C."/>
            <person name="Zeng Q."/>
            <person name="O'Leary S."/>
            <person name="Yandava C."/>
            <person name="Alvarado L."/>
            <person name="Wirth D."/>
            <person name="Volkman S."/>
            <person name="Hartl D."/>
        </authorList>
    </citation>
    <scope>NUCLEOTIDE SEQUENCE [LARGE SCALE GENOMIC DNA]</scope>
</reference>
<dbReference type="EMBL" id="DS016731">
    <property type="protein sequence ID" value="KOB87900.1"/>
    <property type="molecule type" value="Genomic_DNA"/>
</dbReference>
<dbReference type="OrthoDB" id="369831at2759"/>
<gene>
    <name evidence="1" type="ORF">PFDG_04393</name>
</gene>
<name>A0A0L7M5Q4_PLAF4</name>